<evidence type="ECO:0000313" key="2">
    <source>
        <dbReference type="Proteomes" id="UP001229421"/>
    </source>
</evidence>
<name>A0AAD8KKA3_TARER</name>
<proteinExistence type="predicted"/>
<dbReference type="AlphaFoldDB" id="A0AAD8KKA3"/>
<keyword evidence="2" id="KW-1185">Reference proteome</keyword>
<reference evidence="1" key="1">
    <citation type="journal article" date="2023" name="bioRxiv">
        <title>Improved chromosome-level genome assembly for marigold (Tagetes erecta).</title>
        <authorList>
            <person name="Jiang F."/>
            <person name="Yuan L."/>
            <person name="Wang S."/>
            <person name="Wang H."/>
            <person name="Xu D."/>
            <person name="Wang A."/>
            <person name="Fan W."/>
        </authorList>
    </citation>
    <scope>NUCLEOTIDE SEQUENCE</scope>
    <source>
        <strain evidence="1">WSJ</strain>
        <tissue evidence="1">Leaf</tissue>
    </source>
</reference>
<sequence length="114" mass="12662">MAGVGGCGGCEGGGDDERQRGARFPILKRMAPFSLVTQRNITIACFALHNFIRKEGLSDEFFTQYDQPNVTVQDTDVNVDADEDEVEAHGTASDQEYMSKLRDEISEQLMQLVE</sequence>
<dbReference type="EMBL" id="JAUHHV010000005">
    <property type="protein sequence ID" value="KAK1424378.1"/>
    <property type="molecule type" value="Genomic_DNA"/>
</dbReference>
<gene>
    <name evidence="1" type="ORF">QVD17_19707</name>
</gene>
<protein>
    <recommendedName>
        <fullName evidence="3">Nuclease HARBI1</fullName>
    </recommendedName>
</protein>
<organism evidence="1 2">
    <name type="scientific">Tagetes erecta</name>
    <name type="common">African marigold</name>
    <dbReference type="NCBI Taxonomy" id="13708"/>
    <lineage>
        <taxon>Eukaryota</taxon>
        <taxon>Viridiplantae</taxon>
        <taxon>Streptophyta</taxon>
        <taxon>Embryophyta</taxon>
        <taxon>Tracheophyta</taxon>
        <taxon>Spermatophyta</taxon>
        <taxon>Magnoliopsida</taxon>
        <taxon>eudicotyledons</taxon>
        <taxon>Gunneridae</taxon>
        <taxon>Pentapetalae</taxon>
        <taxon>asterids</taxon>
        <taxon>campanulids</taxon>
        <taxon>Asterales</taxon>
        <taxon>Asteraceae</taxon>
        <taxon>Asteroideae</taxon>
        <taxon>Heliantheae alliance</taxon>
        <taxon>Tageteae</taxon>
        <taxon>Tagetes</taxon>
    </lineage>
</organism>
<accession>A0AAD8KKA3</accession>
<evidence type="ECO:0008006" key="3">
    <source>
        <dbReference type="Google" id="ProtNLM"/>
    </source>
</evidence>
<comment type="caution">
    <text evidence="1">The sequence shown here is derived from an EMBL/GenBank/DDBJ whole genome shotgun (WGS) entry which is preliminary data.</text>
</comment>
<dbReference type="Proteomes" id="UP001229421">
    <property type="component" value="Unassembled WGS sequence"/>
</dbReference>
<evidence type="ECO:0000313" key="1">
    <source>
        <dbReference type="EMBL" id="KAK1424378.1"/>
    </source>
</evidence>